<feature type="compositionally biased region" description="Low complexity" evidence="6">
    <location>
        <begin position="177"/>
        <end position="187"/>
    </location>
</feature>
<comment type="subcellular location">
    <subcellularLocation>
        <location evidence="1">Nucleus</location>
    </subcellularLocation>
</comment>
<dbReference type="EMBL" id="LN714485">
    <property type="protein sequence ID" value="CEL69542.1"/>
    <property type="molecule type" value="Genomic_DNA"/>
</dbReference>
<gene>
    <name evidence="10" type="ORF">BN1204_052490</name>
    <name evidence="9" type="ORF">NCLIV_052490</name>
</gene>
<feature type="domain" description="AP2-coincident C-terminal" evidence="8">
    <location>
        <begin position="1264"/>
        <end position="1358"/>
    </location>
</feature>
<feature type="compositionally biased region" description="Basic and acidic residues" evidence="6">
    <location>
        <begin position="1137"/>
        <end position="1148"/>
    </location>
</feature>
<dbReference type="EMBL" id="FR823391">
    <property type="protein sequence ID" value="CBZ54823.1"/>
    <property type="molecule type" value="Genomic_DNA"/>
</dbReference>
<feature type="region of interest" description="Disordered" evidence="6">
    <location>
        <begin position="143"/>
        <end position="251"/>
    </location>
</feature>
<evidence type="ECO:0000256" key="3">
    <source>
        <dbReference type="ARBA" id="ARBA00023125"/>
    </source>
</evidence>
<proteinExistence type="predicted"/>
<evidence type="ECO:0000256" key="2">
    <source>
        <dbReference type="ARBA" id="ARBA00023015"/>
    </source>
</evidence>
<evidence type="ECO:0000256" key="6">
    <source>
        <dbReference type="SAM" id="MobiDB-lite"/>
    </source>
</evidence>
<reference evidence="10" key="4">
    <citation type="journal article" date="2015" name="PLoS ONE">
        <title>Comprehensive Evaluation of Toxoplasma gondii VEG and Neospora caninum LIV Genomes with Tachyzoite Stage Transcriptome and Proteome Defines Novel Transcript Features.</title>
        <authorList>
            <person name="Ramaprasad A."/>
            <person name="Mourier T."/>
            <person name="Naeem R."/>
            <person name="Malas T.B."/>
            <person name="Moussa E."/>
            <person name="Panigrahi A."/>
            <person name="Vermont S.J."/>
            <person name="Otto T.D."/>
            <person name="Wastling J."/>
            <person name="Pain A."/>
        </authorList>
    </citation>
    <scope>NUCLEOTIDE SEQUENCE</scope>
    <source>
        <strain evidence="10">Liverpool</strain>
    </source>
</reference>
<feature type="region of interest" description="Disordered" evidence="6">
    <location>
        <begin position="718"/>
        <end position="737"/>
    </location>
</feature>
<dbReference type="OrthoDB" id="372718at2759"/>
<evidence type="ECO:0000256" key="1">
    <source>
        <dbReference type="ARBA" id="ARBA00004123"/>
    </source>
</evidence>
<keyword evidence="4" id="KW-0804">Transcription</keyword>
<evidence type="ECO:0000313" key="11">
    <source>
        <dbReference type="Proteomes" id="UP000007494"/>
    </source>
</evidence>
<feature type="compositionally biased region" description="Polar residues" evidence="6">
    <location>
        <begin position="204"/>
        <end position="216"/>
    </location>
</feature>
<dbReference type="InterPro" id="IPR028078">
    <property type="entry name" value="ACDC"/>
</dbReference>
<reference evidence="11" key="3">
    <citation type="journal article" date="2012" name="PLoS Pathog.">
        <title>Comparative genomics of the apicomplexan parasites Toxoplasma gondii and Neospora caninum: Coccidia differing in host range and transmission strategy.</title>
        <authorList>
            <person name="Reid A.J."/>
            <person name="Vermont S.J."/>
            <person name="Cotton J.A."/>
            <person name="Harris D."/>
            <person name="Hill-Cawthorne G.A."/>
            <person name="Konen-Waisman S."/>
            <person name="Latham S.M."/>
            <person name="Mourier T."/>
            <person name="Norton R."/>
            <person name="Quail M.A."/>
            <person name="Sanders M."/>
            <person name="Shanmugam D."/>
            <person name="Sohal A."/>
            <person name="Wasmuth J.D."/>
            <person name="Brunk B."/>
            <person name="Grigg M.E."/>
            <person name="Howard J.C."/>
            <person name="Parkinson J."/>
            <person name="Roos D.S."/>
            <person name="Trees A.J."/>
            <person name="Berriman M."/>
            <person name="Pain A."/>
            <person name="Wastling J.M."/>
        </authorList>
    </citation>
    <scope>NUCLEOTIDE SEQUENCE [LARGE SCALE GENOMIC DNA]</scope>
    <source>
        <strain evidence="11">Liverpool</strain>
    </source>
</reference>
<evidence type="ECO:0000313" key="9">
    <source>
        <dbReference type="EMBL" id="CBZ54823.1"/>
    </source>
</evidence>
<feature type="compositionally biased region" description="Low complexity" evidence="6">
    <location>
        <begin position="237"/>
        <end position="251"/>
    </location>
</feature>
<protein>
    <submittedName>
        <fullName evidence="10">AP2 domain transcription factor AP2X-11</fullName>
    </submittedName>
</protein>
<feature type="region of interest" description="Disordered" evidence="6">
    <location>
        <begin position="652"/>
        <end position="712"/>
    </location>
</feature>
<feature type="region of interest" description="Disordered" evidence="6">
    <location>
        <begin position="376"/>
        <end position="417"/>
    </location>
</feature>
<feature type="compositionally biased region" description="Low complexity" evidence="6">
    <location>
        <begin position="386"/>
        <end position="417"/>
    </location>
</feature>
<dbReference type="Proteomes" id="UP000007494">
    <property type="component" value="Chromosome X"/>
</dbReference>
<feature type="region of interest" description="Disordered" evidence="6">
    <location>
        <begin position="1113"/>
        <end position="1213"/>
    </location>
</feature>
<name>F0VL71_NEOCL</name>
<dbReference type="OMA" id="WIATWRE"/>
<feature type="region of interest" description="Disordered" evidence="6">
    <location>
        <begin position="1"/>
        <end position="79"/>
    </location>
</feature>
<dbReference type="eggNOG" id="ENOG502QQ65">
    <property type="taxonomic scope" value="Eukaryota"/>
</dbReference>
<dbReference type="InParanoid" id="F0VL71"/>
<dbReference type="Pfam" id="PF00847">
    <property type="entry name" value="AP2"/>
    <property type="match status" value="2"/>
</dbReference>
<feature type="compositionally biased region" description="Polar residues" evidence="6">
    <location>
        <begin position="323"/>
        <end position="339"/>
    </location>
</feature>
<evidence type="ECO:0000256" key="4">
    <source>
        <dbReference type="ARBA" id="ARBA00023163"/>
    </source>
</evidence>
<dbReference type="VEuPathDB" id="ToxoDB:NCLIV_052490"/>
<dbReference type="Pfam" id="PF14733">
    <property type="entry name" value="ACDC"/>
    <property type="match status" value="1"/>
</dbReference>
<feature type="region of interest" description="Disordered" evidence="6">
    <location>
        <begin position="1364"/>
        <end position="1383"/>
    </location>
</feature>
<reference evidence="9" key="1">
    <citation type="submission" date="2011-02" db="EMBL/GenBank/DDBJ databases">
        <authorList>
            <person name="Aslett M."/>
        </authorList>
    </citation>
    <scope>NUCLEOTIDE SEQUENCE</scope>
    <source>
        <strain evidence="9">Liverpool</strain>
    </source>
</reference>
<feature type="region of interest" description="Disordered" evidence="6">
    <location>
        <begin position="980"/>
        <end position="1008"/>
    </location>
</feature>
<feature type="domain" description="AP2/ERF" evidence="7">
    <location>
        <begin position="776"/>
        <end position="821"/>
    </location>
</feature>
<feature type="domain" description="AP2/ERF" evidence="7">
    <location>
        <begin position="600"/>
        <end position="650"/>
    </location>
</feature>
<dbReference type="GO" id="GO:0005634">
    <property type="term" value="C:nucleus"/>
    <property type="evidence" value="ECO:0007669"/>
    <property type="project" value="UniProtKB-SubCell"/>
</dbReference>
<organism evidence="9 11">
    <name type="scientific">Neospora caninum (strain Liverpool)</name>
    <dbReference type="NCBI Taxonomy" id="572307"/>
    <lineage>
        <taxon>Eukaryota</taxon>
        <taxon>Sar</taxon>
        <taxon>Alveolata</taxon>
        <taxon>Apicomplexa</taxon>
        <taxon>Conoidasida</taxon>
        <taxon>Coccidia</taxon>
        <taxon>Eucoccidiorida</taxon>
        <taxon>Eimeriorina</taxon>
        <taxon>Sarcocystidae</taxon>
        <taxon>Neospora</taxon>
    </lineage>
</organism>
<dbReference type="InterPro" id="IPR001471">
    <property type="entry name" value="AP2/ERF_dom"/>
</dbReference>
<dbReference type="RefSeq" id="XP_003884851.1">
    <property type="nucleotide sequence ID" value="XM_003884802.1"/>
</dbReference>
<sequence>MQKQTGVCVLLGGNAPQRGPRKRGGARLHAEEGEQGCASPRPGDALPTAQGVCEESTGTPLAFQEHASGPSSTITPAAGSWDALSAGTVARLPPTAAAASRSPSTLCGADARAFPDSLVPKDVHAPHLDELSGDCATATAVEERRPACGDNLAAEERRGKEPQVGTVEANGRVERLSGSASGPPSASNQADSSQARHPAAASDPVSSRLASAQPSFSLRHALSLPQPLGPSSDALESTDTTPTSSFSPASLSRLAGVSPKSVPCASLAPEQQLAVATESRAGGCRSAEPPTLDPSTVNVDVRSVFLTTLDGASPFESPLRDCSQGSSYTRASSTLSLSPESAAKRRKTNNENSTCLSGNLSPGALLNMLALSLAPGSSPVSNPQESAVPGASGDSPAGSLASLSSPAPPSRSALDSAGAPAESLSAVHQLEAALLASASAALPTRLSPEASFGASLLLNCLPGSLVPPVPAAPLGSPKPVSGDPRDRDSTLDVAAALALVQNPGLLADLRRGPGNAAERFPPRPAPRQDVPQTGLGPSAHTPEAAGGSRPADLDTVQRGRGSRGRQNEKGRSRGASRGVAVAAGGAPAEDFAARARQCEHVPGVCFDRWNQGWIATWREQRHPVHKHFSAKKYGFERARALAIEHRRLMVSRHRQNGESGGGAVPGASPAGARPRDSVHMPSSEGNATGSRAMASPQVPDGSPSGGCRADGAAGPVGCTDTAGEAPGEPARRPKFGCPRAATAAAGGRRPCLGEKAGKREMSWAELVASMPRVERVSFDFTNQSWIAQWKQQGCTTYRRFSVSKFGFFGAHHLAVEFKRQNYRQLPSQKTTLPDSPAPLAAVSPHPGCEAVADEKASSGRAGGSAKRALSHCERGRRLPRGASFQRAASLTSEAGQNGKGPIPALGGVANACSGAPTPACSPLQCVGASKPVASAGSGEGEDLRGLGFPSLASLPACSLFGLSPSAFSQVLSPLLGDGVSGTREAPAQNSGLEVESSLEAGSTKAPSGALSPVLDNGQMCAGGVPCPFVPAPSPTEATTRVATDASSSSACLPLGVLGAGSGGQGDASLAVLTSKLRALPAPTADAPSDSQRAHPRLLSALLSSSPSFAFALSGESGAAQRGQGDETGGSASPFAPEKPDAPGERAETSDPQAWRPAEEPTVSFTASAPAVHTSALEERGKSQGGPGGAARVASVTTTTSPHDEESSASPGWLGTSNAFAFTDAVQAGAPRPSTGRVSPASAAPAEAHALPSAPINADCPAAGALPLYKFALCCMLADLKTNCLGSVFSALSQTPSPPASLWTAPYLDLLDVHTKRVTEAADLKQLAAYGSVFDGFLKASVLPSACAATVQAKLLHALATMDLPRSGQKPRAPEVLSSRAEKA</sequence>
<feature type="region of interest" description="Disordered" evidence="6">
    <location>
        <begin position="507"/>
        <end position="580"/>
    </location>
</feature>
<keyword evidence="11" id="KW-1185">Reference proteome</keyword>
<evidence type="ECO:0000256" key="5">
    <source>
        <dbReference type="ARBA" id="ARBA00023242"/>
    </source>
</evidence>
<evidence type="ECO:0000259" key="7">
    <source>
        <dbReference type="Pfam" id="PF00847"/>
    </source>
</evidence>
<evidence type="ECO:0000313" key="10">
    <source>
        <dbReference type="EMBL" id="CEL69542.1"/>
    </source>
</evidence>
<reference evidence="9" key="2">
    <citation type="submission" date="2011-03" db="EMBL/GenBank/DDBJ databases">
        <title>Comparative genomics and transcriptomics of Neospora caninum and Toxoplasma gondii.</title>
        <authorList>
            <person name="Reid A.J."/>
            <person name="Sohal A."/>
            <person name="Harris D."/>
            <person name="Quail M."/>
            <person name="Sanders M."/>
            <person name="Berriman M."/>
            <person name="Wastling J.M."/>
            <person name="Pain A."/>
        </authorList>
    </citation>
    <scope>NUCLEOTIDE SEQUENCE</scope>
    <source>
        <strain evidence="9">Liverpool</strain>
    </source>
</reference>
<accession>F0VL71</accession>
<dbReference type="Gene3D" id="1.20.5.2050">
    <property type="match status" value="2"/>
</dbReference>
<dbReference type="GO" id="GO:0003677">
    <property type="term" value="F:DNA binding"/>
    <property type="evidence" value="ECO:0007669"/>
    <property type="project" value="UniProtKB-KW"/>
</dbReference>
<keyword evidence="5" id="KW-0539">Nucleus</keyword>
<keyword evidence="2" id="KW-0805">Transcription regulation</keyword>
<feature type="region of interest" description="Disordered" evidence="6">
    <location>
        <begin position="315"/>
        <end position="357"/>
    </location>
</feature>
<evidence type="ECO:0000259" key="8">
    <source>
        <dbReference type="Pfam" id="PF14733"/>
    </source>
</evidence>
<keyword evidence="3" id="KW-0238">DNA-binding</keyword>
<dbReference type="GO" id="GO:0003700">
    <property type="term" value="F:DNA-binding transcription factor activity"/>
    <property type="evidence" value="ECO:0007669"/>
    <property type="project" value="InterPro"/>
</dbReference>
<dbReference type="GeneID" id="13446527"/>